<dbReference type="STRING" id="560819.SAMN05428998_14318"/>
<organism evidence="2 3">
    <name type="scientific">Tistlia consotensis USBA 355</name>
    <dbReference type="NCBI Taxonomy" id="560819"/>
    <lineage>
        <taxon>Bacteria</taxon>
        <taxon>Pseudomonadati</taxon>
        <taxon>Pseudomonadota</taxon>
        <taxon>Alphaproteobacteria</taxon>
        <taxon>Rhodospirillales</taxon>
        <taxon>Rhodovibrionaceae</taxon>
        <taxon>Tistlia</taxon>
    </lineage>
</organism>
<dbReference type="Gene3D" id="3.40.50.12230">
    <property type="match status" value="1"/>
</dbReference>
<protein>
    <submittedName>
        <fullName evidence="2">Formyl transferase</fullName>
    </submittedName>
</protein>
<feature type="domain" description="Formyl transferase N-terminal" evidence="1">
    <location>
        <begin position="100"/>
        <end position="192"/>
    </location>
</feature>
<dbReference type="Proteomes" id="UP000192917">
    <property type="component" value="Unassembled WGS sequence"/>
</dbReference>
<evidence type="ECO:0000313" key="3">
    <source>
        <dbReference type="Proteomes" id="UP000192917"/>
    </source>
</evidence>
<proteinExistence type="predicted"/>
<sequence>MRILICAKNDLPALVAVNQLADALAGHDVTFWLSDITRPLERERAELDLLRFFERELPLAWLLPLREAAGAQGAGHGPWQDFAALGRRLGAPVRVVPRLREVEADFRALAPDLVISIRFSHIFPASFLEVPRHGILNVHPGYLPEYAGLFAPFHQLVGGRARIGCTVHYVDAGIDTGPVVEITSLPVEPRRSLQWHVVNVYPTAIPVLRRAIATLAEGGAVPATPQDQGRRTYWHLPDSAEIEAFQQRFRLIAPDDFAEIMAGFGLGPQAVAAAESAAAGPARATAT</sequence>
<dbReference type="EMBL" id="FWZX01000043">
    <property type="protein sequence ID" value="SMF81268.1"/>
    <property type="molecule type" value="Genomic_DNA"/>
</dbReference>
<evidence type="ECO:0000313" key="2">
    <source>
        <dbReference type="EMBL" id="SMF81268.1"/>
    </source>
</evidence>
<reference evidence="2 3" key="1">
    <citation type="submission" date="2017-04" db="EMBL/GenBank/DDBJ databases">
        <authorList>
            <person name="Afonso C.L."/>
            <person name="Miller P.J."/>
            <person name="Scott M.A."/>
            <person name="Spackman E."/>
            <person name="Goraichik I."/>
            <person name="Dimitrov K.M."/>
            <person name="Suarez D.L."/>
            <person name="Swayne D.E."/>
        </authorList>
    </citation>
    <scope>NUCLEOTIDE SEQUENCE [LARGE SCALE GENOMIC DNA]</scope>
    <source>
        <strain evidence="2 3">USBA 355</strain>
    </source>
</reference>
<dbReference type="RefSeq" id="WP_085126637.1">
    <property type="nucleotide sequence ID" value="NZ_FWZX01000043.1"/>
</dbReference>
<accession>A0A1Y6CQG2</accession>
<dbReference type="AlphaFoldDB" id="A0A1Y6CQG2"/>
<dbReference type="InterPro" id="IPR036477">
    <property type="entry name" value="Formyl_transf_N_sf"/>
</dbReference>
<keyword evidence="3" id="KW-1185">Reference proteome</keyword>
<dbReference type="Pfam" id="PF00551">
    <property type="entry name" value="Formyl_trans_N"/>
    <property type="match status" value="1"/>
</dbReference>
<name>A0A1Y6CQG2_9PROT</name>
<dbReference type="GO" id="GO:0004479">
    <property type="term" value="F:methionyl-tRNA formyltransferase activity"/>
    <property type="evidence" value="ECO:0007669"/>
    <property type="project" value="TreeGrafter"/>
</dbReference>
<dbReference type="PANTHER" id="PTHR11138">
    <property type="entry name" value="METHIONYL-TRNA FORMYLTRANSFERASE"/>
    <property type="match status" value="1"/>
</dbReference>
<dbReference type="PROSITE" id="PS00373">
    <property type="entry name" value="GART"/>
    <property type="match status" value="1"/>
</dbReference>
<dbReference type="SUPFAM" id="SSF53328">
    <property type="entry name" value="Formyltransferase"/>
    <property type="match status" value="1"/>
</dbReference>
<evidence type="ECO:0000259" key="1">
    <source>
        <dbReference type="Pfam" id="PF00551"/>
    </source>
</evidence>
<dbReference type="PANTHER" id="PTHR11138:SF5">
    <property type="entry name" value="METHIONYL-TRNA FORMYLTRANSFERASE, MITOCHONDRIAL"/>
    <property type="match status" value="1"/>
</dbReference>
<dbReference type="InterPro" id="IPR001555">
    <property type="entry name" value="GART_AS"/>
</dbReference>
<keyword evidence="2" id="KW-0808">Transferase</keyword>
<gene>
    <name evidence="2" type="ORF">SAMN05428998_14318</name>
</gene>
<dbReference type="InterPro" id="IPR002376">
    <property type="entry name" value="Formyl_transf_N"/>
</dbReference>